<sequence length="307" mass="35693">MNGKIEVQSQIPEFQQDMKQFVSYMEEEKNASNSTVVSYQRDLKKLFLYLDEKGIRRIGDITSTNLNSYILQMEKQGFSMSSVSRSVASMRAFFHYLFKVRKMEDDPSEKVRSPHVDKKIPEILTMEEAISLLEQPDTTTDKGIRDKAMLELLYATGMRVSELLALQMEDINLPMNYLICRERNKERVIPFGKEAEDALKIYLEKTREKFIHEQDSVWVFTNCSGDAMSRQGFWKIIKSYVQKAGIKKDITPHTLRHSFGAHLVQNGADLRAVQEMMGHADISTTQLYMDMNVRRVREIYAKAHPRR</sequence>
<keyword evidence="8 10" id="KW-0233">DNA recombination</keyword>
<keyword evidence="4 10" id="KW-0132">Cell division</keyword>
<feature type="active site" evidence="10">
    <location>
        <position position="256"/>
    </location>
</feature>
<evidence type="ECO:0000256" key="2">
    <source>
        <dbReference type="ARBA" id="ARBA00010450"/>
    </source>
</evidence>
<dbReference type="InterPro" id="IPR011010">
    <property type="entry name" value="DNA_brk_join_enz"/>
</dbReference>
<dbReference type="PANTHER" id="PTHR30349:SF81">
    <property type="entry name" value="TYROSINE RECOMBINASE XERC"/>
    <property type="match status" value="1"/>
</dbReference>
<evidence type="ECO:0000256" key="8">
    <source>
        <dbReference type="ARBA" id="ARBA00023172"/>
    </source>
</evidence>
<accession>A0ABT2SNZ4</accession>
<evidence type="ECO:0000256" key="1">
    <source>
        <dbReference type="ARBA" id="ARBA00004496"/>
    </source>
</evidence>
<evidence type="ECO:0000256" key="5">
    <source>
        <dbReference type="ARBA" id="ARBA00022829"/>
    </source>
</evidence>
<proteinExistence type="inferred from homology"/>
<evidence type="ECO:0000259" key="11">
    <source>
        <dbReference type="PROSITE" id="PS51898"/>
    </source>
</evidence>
<dbReference type="CDD" id="cd00798">
    <property type="entry name" value="INT_XerDC_C"/>
    <property type="match status" value="1"/>
</dbReference>
<feature type="domain" description="Tyr recombinase" evidence="11">
    <location>
        <begin position="119"/>
        <end position="301"/>
    </location>
</feature>
<dbReference type="Gene3D" id="1.10.443.10">
    <property type="entry name" value="Intergrase catalytic core"/>
    <property type="match status" value="1"/>
</dbReference>
<dbReference type="PROSITE" id="PS51898">
    <property type="entry name" value="TYR_RECOMBINASE"/>
    <property type="match status" value="1"/>
</dbReference>
<dbReference type="InterPro" id="IPR023009">
    <property type="entry name" value="Tyrosine_recombinase_XerC/XerD"/>
</dbReference>
<evidence type="ECO:0000256" key="10">
    <source>
        <dbReference type="HAMAP-Rule" id="MF_01808"/>
    </source>
</evidence>
<dbReference type="InterPro" id="IPR004107">
    <property type="entry name" value="Integrase_SAM-like_N"/>
</dbReference>
<feature type="active site" evidence="10">
    <location>
        <position position="159"/>
    </location>
</feature>
<dbReference type="HAMAP" id="MF_01808">
    <property type="entry name" value="Recomb_XerC_XerD"/>
    <property type="match status" value="1"/>
</dbReference>
<comment type="caution">
    <text evidence="13">The sequence shown here is derived from an EMBL/GenBank/DDBJ whole genome shotgun (WGS) entry which is preliminary data.</text>
</comment>
<keyword evidence="3 10" id="KW-0963">Cytoplasm</keyword>
<feature type="active site" evidence="10">
    <location>
        <position position="253"/>
    </location>
</feature>
<dbReference type="Pfam" id="PF00589">
    <property type="entry name" value="Phage_integrase"/>
    <property type="match status" value="1"/>
</dbReference>
<dbReference type="Pfam" id="PF02899">
    <property type="entry name" value="Phage_int_SAM_1"/>
    <property type="match status" value="1"/>
</dbReference>
<comment type="similarity">
    <text evidence="10">Belongs to the 'phage' integrase family. XerC subfamily.</text>
</comment>
<comment type="subunit">
    <text evidence="10">Forms a cyclic heterotetrameric complex composed of two molecules of XerC and two molecules of XerD.</text>
</comment>
<comment type="caution">
    <text evidence="10">Lacks conserved residue(s) required for the propagation of feature annotation.</text>
</comment>
<dbReference type="InterPro" id="IPR011932">
    <property type="entry name" value="Recomb_XerD"/>
</dbReference>
<name>A0ABT2SNZ4_9FIRM</name>
<dbReference type="PROSITE" id="PS51900">
    <property type="entry name" value="CB"/>
    <property type="match status" value="1"/>
</dbReference>
<evidence type="ECO:0000256" key="4">
    <source>
        <dbReference type="ARBA" id="ARBA00022618"/>
    </source>
</evidence>
<dbReference type="NCBIfam" id="NF001399">
    <property type="entry name" value="PRK00283.1"/>
    <property type="match status" value="1"/>
</dbReference>
<keyword evidence="5 10" id="KW-0159">Chromosome partition</keyword>
<dbReference type="InterPro" id="IPR050090">
    <property type="entry name" value="Tyrosine_recombinase_XerCD"/>
</dbReference>
<dbReference type="EMBL" id="JAOQKE010000020">
    <property type="protein sequence ID" value="MCU6726236.1"/>
    <property type="molecule type" value="Genomic_DNA"/>
</dbReference>
<dbReference type="RefSeq" id="WP_262655499.1">
    <property type="nucleotide sequence ID" value="NZ_JAOQKE010000020.1"/>
</dbReference>
<dbReference type="Proteomes" id="UP001652338">
    <property type="component" value="Unassembled WGS sequence"/>
</dbReference>
<dbReference type="NCBIfam" id="TIGR02225">
    <property type="entry name" value="recomb_XerD"/>
    <property type="match status" value="1"/>
</dbReference>
<dbReference type="SUPFAM" id="SSF56349">
    <property type="entry name" value="DNA breaking-rejoining enzymes"/>
    <property type="match status" value="1"/>
</dbReference>
<evidence type="ECO:0000259" key="12">
    <source>
        <dbReference type="PROSITE" id="PS51900"/>
    </source>
</evidence>
<organism evidence="13 14">
    <name type="scientific">Muricoprocola aceti</name>
    <dbReference type="NCBI Taxonomy" id="2981772"/>
    <lineage>
        <taxon>Bacteria</taxon>
        <taxon>Bacillati</taxon>
        <taxon>Bacillota</taxon>
        <taxon>Clostridia</taxon>
        <taxon>Lachnospirales</taxon>
        <taxon>Lachnospiraceae</taxon>
        <taxon>Muricoprocola</taxon>
    </lineage>
</organism>
<dbReference type="Gene3D" id="1.10.150.130">
    <property type="match status" value="1"/>
</dbReference>
<feature type="active site" description="O-(3'-phospho-DNA)-tyrosine intermediate" evidence="10">
    <location>
        <position position="288"/>
    </location>
</feature>
<dbReference type="PANTHER" id="PTHR30349">
    <property type="entry name" value="PHAGE INTEGRASE-RELATED"/>
    <property type="match status" value="1"/>
</dbReference>
<evidence type="ECO:0000313" key="13">
    <source>
        <dbReference type="EMBL" id="MCU6726236.1"/>
    </source>
</evidence>
<comment type="similarity">
    <text evidence="2">Belongs to the 'phage' integrase family. XerD subfamily.</text>
</comment>
<feature type="active site" evidence="10">
    <location>
        <position position="279"/>
    </location>
</feature>
<reference evidence="13 14" key="1">
    <citation type="journal article" date="2021" name="ISME Commun">
        <title>Automated analysis of genomic sequences facilitates high-throughput and comprehensive description of bacteria.</title>
        <authorList>
            <person name="Hitch T.C.A."/>
        </authorList>
    </citation>
    <scope>NUCLEOTIDE SEQUENCE [LARGE SCALE GENOMIC DNA]</scope>
    <source>
        <strain evidence="13 14">Sanger_29</strain>
    </source>
</reference>
<keyword evidence="14" id="KW-1185">Reference proteome</keyword>
<dbReference type="InterPro" id="IPR002104">
    <property type="entry name" value="Integrase_catalytic"/>
</dbReference>
<evidence type="ECO:0000256" key="3">
    <source>
        <dbReference type="ARBA" id="ARBA00022490"/>
    </source>
</evidence>
<feature type="domain" description="Core-binding (CB)" evidence="12">
    <location>
        <begin position="12"/>
        <end position="98"/>
    </location>
</feature>
<evidence type="ECO:0000256" key="6">
    <source>
        <dbReference type="ARBA" id="ARBA00022908"/>
    </source>
</evidence>
<keyword evidence="9 10" id="KW-0131">Cell cycle</keyword>
<dbReference type="InterPro" id="IPR010998">
    <property type="entry name" value="Integrase_recombinase_N"/>
</dbReference>
<gene>
    <name evidence="13" type="primary">xerD</name>
    <name evidence="10" type="synonym">xerC</name>
    <name evidence="13" type="ORF">OCV47_12945</name>
</gene>
<keyword evidence="7 10" id="KW-0238">DNA-binding</keyword>
<dbReference type="InterPro" id="IPR013762">
    <property type="entry name" value="Integrase-like_cat_sf"/>
</dbReference>
<comment type="subcellular location">
    <subcellularLocation>
        <location evidence="1 10">Cytoplasm</location>
    </subcellularLocation>
</comment>
<comment type="function">
    <text evidence="10">Site-specific tyrosine recombinase, which acts by catalyzing the cutting and rejoining of the recombining DNA molecules. The XerC-XerD complex is essential to convert dimers of the bacterial chromosome into monomers to permit their segregation at cell division. It also contributes to the segregational stability of plasmids.</text>
</comment>
<evidence type="ECO:0000256" key="7">
    <source>
        <dbReference type="ARBA" id="ARBA00023125"/>
    </source>
</evidence>
<evidence type="ECO:0000256" key="9">
    <source>
        <dbReference type="ARBA" id="ARBA00023306"/>
    </source>
</evidence>
<dbReference type="InterPro" id="IPR044068">
    <property type="entry name" value="CB"/>
</dbReference>
<protein>
    <recommendedName>
        <fullName evidence="10">Tyrosine recombinase XerC</fullName>
    </recommendedName>
</protein>
<evidence type="ECO:0000313" key="14">
    <source>
        <dbReference type="Proteomes" id="UP001652338"/>
    </source>
</evidence>
<keyword evidence="6 10" id="KW-0229">DNA integration</keyword>